<dbReference type="GO" id="GO:0008270">
    <property type="term" value="F:zinc ion binding"/>
    <property type="evidence" value="ECO:0007669"/>
    <property type="project" value="InterPro"/>
</dbReference>
<reference evidence="2 3" key="1">
    <citation type="submission" date="2019-10" db="EMBL/GenBank/DDBJ databases">
        <title>Dictyobacter vulcani sp. nov., within the class Ktedonobacteria, isolated from soil of volcanic Mt. Zao.</title>
        <authorList>
            <person name="Zheng Y."/>
            <person name="Wang C.M."/>
            <person name="Sakai Y."/>
            <person name="Abe K."/>
            <person name="Yokota A."/>
            <person name="Yabe S."/>
        </authorList>
    </citation>
    <scope>NUCLEOTIDE SEQUENCE [LARGE SCALE GENOMIC DNA]</scope>
    <source>
        <strain evidence="2 3">W12</strain>
    </source>
</reference>
<dbReference type="Proteomes" id="UP000326912">
    <property type="component" value="Unassembled WGS sequence"/>
</dbReference>
<dbReference type="GO" id="GO:0004519">
    <property type="term" value="F:endonuclease activity"/>
    <property type="evidence" value="ECO:0007669"/>
    <property type="project" value="InterPro"/>
</dbReference>
<dbReference type="PANTHER" id="PTHR33877">
    <property type="entry name" value="SLL1193 PROTEIN"/>
    <property type="match status" value="1"/>
</dbReference>
<dbReference type="AlphaFoldDB" id="A0A5J4KYV0"/>
<name>A0A5J4KYV0_9CHLR</name>
<dbReference type="SMART" id="SM00507">
    <property type="entry name" value="HNHc"/>
    <property type="match status" value="1"/>
</dbReference>
<sequence>MSYRGREVRDLLERLEGKLSRAVLRGPRGSNAHSATRLLEKWQRTCAYCGAKDLPLQIEHIHPRANGGTNRVSNLCLACEKCNTAKGTQDIVTFLKKKPEVLKRIQAQAKTPLKDAAAVNATRWALHERLKATRLPVECGSGGLTKYNRITRGLGKEHWIDAANVGRSTPAVLIIKGVKPLVIKAMGNGRRQMCVPDKYGFPKQHKARKGSYLGYRTGDMVRAITPKGTYQGRIAIRHRPSFHLGKTDVHPKYMRRLHRADGYEYTHERSA</sequence>
<evidence type="ECO:0000313" key="3">
    <source>
        <dbReference type="Proteomes" id="UP000326912"/>
    </source>
</evidence>
<comment type="caution">
    <text evidence="2">The sequence shown here is derived from an EMBL/GenBank/DDBJ whole genome shotgun (WGS) entry which is preliminary data.</text>
</comment>
<keyword evidence="3" id="KW-1185">Reference proteome</keyword>
<dbReference type="PANTHER" id="PTHR33877:SF2">
    <property type="entry name" value="OS07G0170200 PROTEIN"/>
    <property type="match status" value="1"/>
</dbReference>
<accession>A0A5J4KYV0</accession>
<dbReference type="Pfam" id="PF01844">
    <property type="entry name" value="HNH"/>
    <property type="match status" value="1"/>
</dbReference>
<dbReference type="GO" id="GO:0003676">
    <property type="term" value="F:nucleic acid binding"/>
    <property type="evidence" value="ECO:0007669"/>
    <property type="project" value="InterPro"/>
</dbReference>
<evidence type="ECO:0000259" key="1">
    <source>
        <dbReference type="SMART" id="SM00507"/>
    </source>
</evidence>
<dbReference type="InterPro" id="IPR003615">
    <property type="entry name" value="HNH_nuc"/>
</dbReference>
<dbReference type="InterPro" id="IPR002711">
    <property type="entry name" value="HNH"/>
</dbReference>
<dbReference type="InterPro" id="IPR052892">
    <property type="entry name" value="NA-targeting_endonuclease"/>
</dbReference>
<gene>
    <name evidence="2" type="ORF">KDW_64140</name>
</gene>
<evidence type="ECO:0000313" key="2">
    <source>
        <dbReference type="EMBL" id="GER92252.1"/>
    </source>
</evidence>
<feature type="domain" description="HNH nuclease" evidence="1">
    <location>
        <begin position="33"/>
        <end position="84"/>
    </location>
</feature>
<dbReference type="Gene3D" id="1.10.30.50">
    <property type="match status" value="1"/>
</dbReference>
<protein>
    <recommendedName>
        <fullName evidence="1">HNH nuclease domain-containing protein</fullName>
    </recommendedName>
</protein>
<organism evidence="2 3">
    <name type="scientific">Dictyobacter vulcani</name>
    <dbReference type="NCBI Taxonomy" id="2607529"/>
    <lineage>
        <taxon>Bacteria</taxon>
        <taxon>Bacillati</taxon>
        <taxon>Chloroflexota</taxon>
        <taxon>Ktedonobacteria</taxon>
        <taxon>Ktedonobacterales</taxon>
        <taxon>Dictyobacteraceae</taxon>
        <taxon>Dictyobacter</taxon>
    </lineage>
</organism>
<dbReference type="EMBL" id="BKZW01000007">
    <property type="protein sequence ID" value="GER92252.1"/>
    <property type="molecule type" value="Genomic_DNA"/>
</dbReference>
<proteinExistence type="predicted"/>
<dbReference type="CDD" id="cd00085">
    <property type="entry name" value="HNHc"/>
    <property type="match status" value="1"/>
</dbReference>